<keyword evidence="1" id="KW-1133">Transmembrane helix</keyword>
<evidence type="ECO:0000313" key="2">
    <source>
        <dbReference type="EMBL" id="MFG1710668.1"/>
    </source>
</evidence>
<accession>A0ABW7AUG6</accession>
<name>A0ABW7AUG6_9ACTN</name>
<keyword evidence="1" id="KW-0812">Transmembrane</keyword>
<evidence type="ECO:0000256" key="1">
    <source>
        <dbReference type="SAM" id="Phobius"/>
    </source>
</evidence>
<gene>
    <name evidence="2" type="ORF">ACFLIM_46650</name>
</gene>
<dbReference type="Proteomes" id="UP001603978">
    <property type="component" value="Unassembled WGS sequence"/>
</dbReference>
<reference evidence="2 3" key="1">
    <citation type="submission" date="2024-10" db="EMBL/GenBank/DDBJ databases">
        <authorList>
            <person name="Topkara A.R."/>
            <person name="Saygin H."/>
        </authorList>
    </citation>
    <scope>NUCLEOTIDE SEQUENCE [LARGE SCALE GENOMIC DNA]</scope>
    <source>
        <strain evidence="2 3">M3C6</strain>
    </source>
</reference>
<sequence length="146" mass="15667">MTWKDHDLPVLKAIVQMADEGVVLIEPHQIVDRLGMDPEDVRRALAALAGERPPFFQFTDVTDADSAGREIDGIHNPTGEARRVVGMWPAEMLARQIVAGLEAAAEAEPDEEKRSKLKQTAQFLGGTGWSVLLGVAGNAASAVIGL</sequence>
<protein>
    <submittedName>
        <fullName evidence="2">Uncharacterized protein</fullName>
    </submittedName>
</protein>
<proteinExistence type="predicted"/>
<comment type="caution">
    <text evidence="2">The sequence shown here is derived from an EMBL/GenBank/DDBJ whole genome shotgun (WGS) entry which is preliminary data.</text>
</comment>
<keyword evidence="3" id="KW-1185">Reference proteome</keyword>
<dbReference type="RefSeq" id="WP_393176665.1">
    <property type="nucleotide sequence ID" value="NZ_JBICRM010000054.1"/>
</dbReference>
<organism evidence="2 3">
    <name type="scientific">Nonomuraea marmarensis</name>
    <dbReference type="NCBI Taxonomy" id="3351344"/>
    <lineage>
        <taxon>Bacteria</taxon>
        <taxon>Bacillati</taxon>
        <taxon>Actinomycetota</taxon>
        <taxon>Actinomycetes</taxon>
        <taxon>Streptosporangiales</taxon>
        <taxon>Streptosporangiaceae</taxon>
        <taxon>Nonomuraea</taxon>
    </lineage>
</organism>
<feature type="transmembrane region" description="Helical" evidence="1">
    <location>
        <begin position="123"/>
        <end position="144"/>
    </location>
</feature>
<evidence type="ECO:0000313" key="3">
    <source>
        <dbReference type="Proteomes" id="UP001603978"/>
    </source>
</evidence>
<keyword evidence="1" id="KW-0472">Membrane</keyword>
<dbReference type="EMBL" id="JBICRM010000054">
    <property type="protein sequence ID" value="MFG1710668.1"/>
    <property type="molecule type" value="Genomic_DNA"/>
</dbReference>